<accession>A0A642UBR8</accession>
<evidence type="ECO:0000259" key="4">
    <source>
        <dbReference type="Pfam" id="PF08164"/>
    </source>
</evidence>
<sequence>MVTLASQLAQLSDPKPKDFDPEDFERQNPDESSDEEHGRKEKPTEHYVTMGKSKLRDNSLKLDDPKYKGKKASADELLAGFESGSDDEEEDSESESGEDIDRMDSEDEEESESEQEEEKENGAVAPVAEDEEAKRNELKKLMAEEQKKIVSRLSDTQRADAEKGEAVQHQMNVYEGLLDGRINIQKAVTASNVLPIDSNVDESIVSDETPDLQERAIVGLVGLMDKLTELRMKLMQSDKVVDDKFSLNSGKKRSLSTAFQDVEALEQPLSTYRDTTLEKWSRKIQSSSGAAALQNSKFRSLHQTAAVQVNSVLADMDRLVKRTRTNRSNYKPLGQAEDSTNSVDAEENEHIFDDTDFYRLQLKDLVDRRMADSTNTDIAGIKWAVTKAKAKKNVDTKASKGRKLRYQVQEKIQGFDAPRPNAYPWSDEKTDELFSSLFGGKFRIDESEDDEEEQSEPEVEIAGDFKLFG</sequence>
<dbReference type="AlphaFoldDB" id="A0A642UBR8"/>
<dbReference type="GO" id="GO:0005730">
    <property type="term" value="C:nucleolus"/>
    <property type="evidence" value="ECO:0007669"/>
    <property type="project" value="TreeGrafter"/>
</dbReference>
<dbReference type="InterPro" id="IPR039223">
    <property type="entry name" value="AATF/Bfr2"/>
</dbReference>
<evidence type="ECO:0000313" key="6">
    <source>
        <dbReference type="EMBL" id="KAA8896346.1"/>
    </source>
</evidence>
<dbReference type="EMBL" id="SWFS01000583">
    <property type="protein sequence ID" value="KAA8896346.1"/>
    <property type="molecule type" value="Genomic_DNA"/>
</dbReference>
<dbReference type="Pfam" id="PF13339">
    <property type="entry name" value="AATF-Che1"/>
    <property type="match status" value="1"/>
</dbReference>
<comment type="similarity">
    <text evidence="1">Belongs to the AATF family.</text>
</comment>
<dbReference type="InterPro" id="IPR025160">
    <property type="entry name" value="AATF"/>
</dbReference>
<name>A0A642UBR8_9ASCO</name>
<feature type="compositionally biased region" description="Polar residues" evidence="3">
    <location>
        <begin position="1"/>
        <end position="10"/>
    </location>
</feature>
<dbReference type="Proteomes" id="UP000761534">
    <property type="component" value="Unassembled WGS sequence"/>
</dbReference>
<evidence type="ECO:0000259" key="5">
    <source>
        <dbReference type="Pfam" id="PF13339"/>
    </source>
</evidence>
<dbReference type="VEuPathDB" id="FungiDB:TRICI_006912"/>
<dbReference type="Pfam" id="PF08164">
    <property type="entry name" value="TRAUB"/>
    <property type="match status" value="1"/>
</dbReference>
<dbReference type="PANTHER" id="PTHR15565:SF0">
    <property type="entry name" value="PROTEIN AATF"/>
    <property type="match status" value="1"/>
</dbReference>
<keyword evidence="7" id="KW-1185">Reference proteome</keyword>
<dbReference type="OrthoDB" id="5783963at2759"/>
<evidence type="ECO:0000256" key="1">
    <source>
        <dbReference type="ARBA" id="ARBA00008966"/>
    </source>
</evidence>
<feature type="domain" description="AATF leucine zipper-containing" evidence="5">
    <location>
        <begin position="160"/>
        <end position="283"/>
    </location>
</feature>
<protein>
    <recommendedName>
        <fullName evidence="2">Protein BFR2</fullName>
    </recommendedName>
</protein>
<organism evidence="6 7">
    <name type="scientific">Trichomonascus ciferrii</name>
    <dbReference type="NCBI Taxonomy" id="44093"/>
    <lineage>
        <taxon>Eukaryota</taxon>
        <taxon>Fungi</taxon>
        <taxon>Dikarya</taxon>
        <taxon>Ascomycota</taxon>
        <taxon>Saccharomycotina</taxon>
        <taxon>Dipodascomycetes</taxon>
        <taxon>Dipodascales</taxon>
        <taxon>Trichomonascaceae</taxon>
        <taxon>Trichomonascus</taxon>
        <taxon>Trichomonascus ciferrii complex</taxon>
    </lineage>
</organism>
<evidence type="ECO:0000256" key="3">
    <source>
        <dbReference type="SAM" id="MobiDB-lite"/>
    </source>
</evidence>
<feature type="domain" description="Apoptosis-antagonizing transcription factor C-terminal" evidence="4">
    <location>
        <begin position="358"/>
        <end position="438"/>
    </location>
</feature>
<gene>
    <name evidence="6" type="ORF">TRICI_006912</name>
</gene>
<reference evidence="6" key="1">
    <citation type="journal article" date="2019" name="G3 (Bethesda)">
        <title>Genome Assemblies of Two Rare Opportunistic Yeast Pathogens: Diutina rugosa (syn. Candida rugosa) and Trichomonascus ciferrii (syn. Candida ciferrii).</title>
        <authorList>
            <person name="Mixao V."/>
            <person name="Saus E."/>
            <person name="Hansen A.P."/>
            <person name="Lass-Florl C."/>
            <person name="Gabaldon T."/>
        </authorList>
    </citation>
    <scope>NUCLEOTIDE SEQUENCE</scope>
    <source>
        <strain evidence="6">CBS 4856</strain>
    </source>
</reference>
<evidence type="ECO:0000256" key="2">
    <source>
        <dbReference type="ARBA" id="ARBA00013850"/>
    </source>
</evidence>
<feature type="compositionally biased region" description="Basic and acidic residues" evidence="3">
    <location>
        <begin position="14"/>
        <end position="45"/>
    </location>
</feature>
<proteinExistence type="inferred from homology"/>
<comment type="caution">
    <text evidence="6">The sequence shown here is derived from an EMBL/GenBank/DDBJ whole genome shotgun (WGS) entry which is preliminary data.</text>
</comment>
<feature type="compositionally biased region" description="Acidic residues" evidence="3">
    <location>
        <begin position="446"/>
        <end position="461"/>
    </location>
</feature>
<feature type="region of interest" description="Disordered" evidence="3">
    <location>
        <begin position="445"/>
        <end position="469"/>
    </location>
</feature>
<feature type="compositionally biased region" description="Acidic residues" evidence="3">
    <location>
        <begin position="104"/>
        <end position="119"/>
    </location>
</feature>
<evidence type="ECO:0000313" key="7">
    <source>
        <dbReference type="Proteomes" id="UP000761534"/>
    </source>
</evidence>
<dbReference type="PANTHER" id="PTHR15565">
    <property type="entry name" value="AATF PROTEIN APOPTOSIS ANTAGONIZING TRANSCRIPTION FACTOR"/>
    <property type="match status" value="1"/>
</dbReference>
<dbReference type="InterPro" id="IPR012617">
    <property type="entry name" value="AATF_C"/>
</dbReference>
<feature type="region of interest" description="Disordered" evidence="3">
    <location>
        <begin position="1"/>
        <end position="132"/>
    </location>
</feature>
<feature type="compositionally biased region" description="Acidic residues" evidence="3">
    <location>
        <begin position="84"/>
        <end position="98"/>
    </location>
</feature>
<dbReference type="GO" id="GO:0000462">
    <property type="term" value="P:maturation of SSU-rRNA from tricistronic rRNA transcript (SSU-rRNA, 5.8S rRNA, LSU-rRNA)"/>
    <property type="evidence" value="ECO:0007669"/>
    <property type="project" value="TreeGrafter"/>
</dbReference>
<feature type="compositionally biased region" description="Basic and acidic residues" evidence="3">
    <location>
        <begin position="54"/>
        <end position="67"/>
    </location>
</feature>